<reference evidence="1 2" key="1">
    <citation type="journal article" date="2005" name="Nucleic Acids Res.">
        <title>Genomic blueprint of Hahella chejuensis, a marine microbe producing an algicidal agent.</title>
        <authorList>
            <person name="Jeong H."/>
            <person name="Yim J.H."/>
            <person name="Lee C."/>
            <person name="Choi S.-H."/>
            <person name="Park Y.K."/>
            <person name="Yoon S.H."/>
            <person name="Hur C.-G."/>
            <person name="Kang H.-Y."/>
            <person name="Kim D."/>
            <person name="Lee H.H."/>
            <person name="Park K.H."/>
            <person name="Park S.-H."/>
            <person name="Park H.-S."/>
            <person name="Lee H.K."/>
            <person name="Oh T.K."/>
            <person name="Kim J.F."/>
        </authorList>
    </citation>
    <scope>NUCLEOTIDE SEQUENCE [LARGE SCALE GENOMIC DNA]</scope>
    <source>
        <strain evidence="1 2">KCTC 2396</strain>
    </source>
</reference>
<evidence type="ECO:0000313" key="1">
    <source>
        <dbReference type="EMBL" id="ABC27404.1"/>
    </source>
</evidence>
<proteinExistence type="predicted"/>
<sequence length="70" mass="7964">MAKVLQTEILEVTAMTSQISHYNKRLERLYSSKMEQLNRAMSAGNKFRCLVLQAEADAICQELKQFVGAK</sequence>
<keyword evidence="2" id="KW-1185">Reference proteome</keyword>
<name>Q2SPM0_HAHCH</name>
<accession>Q2SPM0</accession>
<evidence type="ECO:0000313" key="2">
    <source>
        <dbReference type="Proteomes" id="UP000000238"/>
    </source>
</evidence>
<dbReference type="KEGG" id="hch:HCH_00497"/>
<dbReference type="HOGENOM" id="CLU_2752191_0_0_6"/>
<dbReference type="RefSeq" id="WP_011394481.1">
    <property type="nucleotide sequence ID" value="NC_007645.1"/>
</dbReference>
<protein>
    <submittedName>
        <fullName evidence="1">Uncharacterized protein</fullName>
    </submittedName>
</protein>
<dbReference type="Proteomes" id="UP000000238">
    <property type="component" value="Chromosome"/>
</dbReference>
<dbReference type="OrthoDB" id="6198190at2"/>
<dbReference type="EMBL" id="CP000155">
    <property type="protein sequence ID" value="ABC27404.1"/>
    <property type="molecule type" value="Genomic_DNA"/>
</dbReference>
<organism evidence="1 2">
    <name type="scientific">Hahella chejuensis (strain KCTC 2396)</name>
    <dbReference type="NCBI Taxonomy" id="349521"/>
    <lineage>
        <taxon>Bacteria</taxon>
        <taxon>Pseudomonadati</taxon>
        <taxon>Pseudomonadota</taxon>
        <taxon>Gammaproteobacteria</taxon>
        <taxon>Oceanospirillales</taxon>
        <taxon>Hahellaceae</taxon>
        <taxon>Hahella</taxon>
    </lineage>
</organism>
<gene>
    <name evidence="1" type="ordered locus">HCH_00497</name>
</gene>
<dbReference type="AlphaFoldDB" id="Q2SPM0"/>